<proteinExistence type="predicted"/>
<comment type="caution">
    <text evidence="3">The sequence shown here is derived from an EMBL/GenBank/DDBJ whole genome shotgun (WGS) entry which is preliminary data.</text>
</comment>
<dbReference type="Proteomes" id="UP000655225">
    <property type="component" value="Unassembled WGS sequence"/>
</dbReference>
<evidence type="ECO:0000256" key="2">
    <source>
        <dbReference type="SAM" id="Phobius"/>
    </source>
</evidence>
<reference evidence="3 4" key="1">
    <citation type="submission" date="2020-04" db="EMBL/GenBank/DDBJ databases">
        <title>Plant Genome Project.</title>
        <authorList>
            <person name="Zhang R.-G."/>
        </authorList>
    </citation>
    <scope>NUCLEOTIDE SEQUENCE [LARGE SCALE GENOMIC DNA]</scope>
    <source>
        <strain evidence="3">YNK0</strain>
        <tissue evidence="3">Leaf</tissue>
    </source>
</reference>
<sequence>MASGNENLVYQSSGIILAISLPLIAMMIVGESECREIRPSDHGLESQKNPGGVKSPEMVSFFGGSSPSSSSEMSLPEAKNSSEQWWGTMGPPGRFREEKGHDHVKEVMLIASLVCGVVGLALLVATAFIYFFRFRTSSNK</sequence>
<dbReference type="PANTHER" id="PTHR37189:SF4">
    <property type="entry name" value="TRANSMEMBRANE PROTEIN"/>
    <property type="match status" value="1"/>
</dbReference>
<protein>
    <submittedName>
        <fullName evidence="3">Uncharacterized protein</fullName>
    </submittedName>
</protein>
<accession>A0A835A2V6</accession>
<dbReference type="OrthoDB" id="1107534at2759"/>
<evidence type="ECO:0000256" key="1">
    <source>
        <dbReference type="SAM" id="MobiDB-lite"/>
    </source>
</evidence>
<feature type="region of interest" description="Disordered" evidence="1">
    <location>
        <begin position="63"/>
        <end position="98"/>
    </location>
</feature>
<feature type="transmembrane region" description="Helical" evidence="2">
    <location>
        <begin position="12"/>
        <end position="30"/>
    </location>
</feature>
<evidence type="ECO:0000313" key="3">
    <source>
        <dbReference type="EMBL" id="KAF8413511.1"/>
    </source>
</evidence>
<feature type="transmembrane region" description="Helical" evidence="2">
    <location>
        <begin position="107"/>
        <end position="132"/>
    </location>
</feature>
<dbReference type="EMBL" id="JABCRI010000001">
    <property type="protein sequence ID" value="KAF8413511.1"/>
    <property type="molecule type" value="Genomic_DNA"/>
</dbReference>
<feature type="compositionally biased region" description="Low complexity" evidence="1">
    <location>
        <begin position="63"/>
        <end position="77"/>
    </location>
</feature>
<dbReference type="PANTHER" id="PTHR37189">
    <property type="entry name" value="CONCANAVALIN A-LIKE LECTIN/GLUCANASE DOMAIN-CONTAINING PROTEIN-RELATED"/>
    <property type="match status" value="1"/>
</dbReference>
<keyword evidence="4" id="KW-1185">Reference proteome</keyword>
<name>A0A835A2V6_TETSI</name>
<keyword evidence="2" id="KW-0472">Membrane</keyword>
<organism evidence="3 4">
    <name type="scientific">Tetracentron sinense</name>
    <name type="common">Spur-leaf</name>
    <dbReference type="NCBI Taxonomy" id="13715"/>
    <lineage>
        <taxon>Eukaryota</taxon>
        <taxon>Viridiplantae</taxon>
        <taxon>Streptophyta</taxon>
        <taxon>Embryophyta</taxon>
        <taxon>Tracheophyta</taxon>
        <taxon>Spermatophyta</taxon>
        <taxon>Magnoliopsida</taxon>
        <taxon>Trochodendrales</taxon>
        <taxon>Trochodendraceae</taxon>
        <taxon>Tetracentron</taxon>
    </lineage>
</organism>
<dbReference type="OMA" id="ARNLTWW"/>
<dbReference type="AlphaFoldDB" id="A0A835A2V6"/>
<keyword evidence="2" id="KW-1133">Transmembrane helix</keyword>
<keyword evidence="2" id="KW-0812">Transmembrane</keyword>
<evidence type="ECO:0000313" key="4">
    <source>
        <dbReference type="Proteomes" id="UP000655225"/>
    </source>
</evidence>
<gene>
    <name evidence="3" type="ORF">HHK36_001501</name>
</gene>